<keyword evidence="2" id="KW-1185">Reference proteome</keyword>
<dbReference type="AlphaFoldDB" id="A0AAD4Q892"/>
<comment type="caution">
    <text evidence="1">The sequence shown here is derived from an EMBL/GenBank/DDBJ whole genome shotgun (WGS) entry which is preliminary data.</text>
</comment>
<name>A0AAD4Q892_9AGAM</name>
<gene>
    <name evidence="1" type="ORF">EDB92DRAFT_1859467</name>
</gene>
<evidence type="ECO:0000313" key="1">
    <source>
        <dbReference type="EMBL" id="KAH8992028.1"/>
    </source>
</evidence>
<dbReference type="Proteomes" id="UP001201163">
    <property type="component" value="Unassembled WGS sequence"/>
</dbReference>
<reference evidence="1" key="1">
    <citation type="submission" date="2022-01" db="EMBL/GenBank/DDBJ databases">
        <title>Comparative genomics reveals a dynamic genome evolution in the ectomycorrhizal milk-cap (Lactarius) mushrooms.</title>
        <authorList>
            <consortium name="DOE Joint Genome Institute"/>
            <person name="Lebreton A."/>
            <person name="Tang N."/>
            <person name="Kuo A."/>
            <person name="LaButti K."/>
            <person name="Drula E."/>
            <person name="Barry K."/>
            <person name="Clum A."/>
            <person name="Lipzen A."/>
            <person name="Mousain D."/>
            <person name="Ng V."/>
            <person name="Wang R."/>
            <person name="Wang X."/>
            <person name="Dai Y."/>
            <person name="Henrissat B."/>
            <person name="Grigoriev I.V."/>
            <person name="Guerin-Laguette A."/>
            <person name="Yu F."/>
            <person name="Martin F.M."/>
        </authorList>
    </citation>
    <scope>NUCLEOTIDE SEQUENCE</scope>
    <source>
        <strain evidence="1">QP</strain>
    </source>
</reference>
<protein>
    <submittedName>
        <fullName evidence="1">Uncharacterized protein</fullName>
    </submittedName>
</protein>
<evidence type="ECO:0000313" key="2">
    <source>
        <dbReference type="Proteomes" id="UP001201163"/>
    </source>
</evidence>
<organism evidence="1 2">
    <name type="scientific">Lactarius akahatsu</name>
    <dbReference type="NCBI Taxonomy" id="416441"/>
    <lineage>
        <taxon>Eukaryota</taxon>
        <taxon>Fungi</taxon>
        <taxon>Dikarya</taxon>
        <taxon>Basidiomycota</taxon>
        <taxon>Agaricomycotina</taxon>
        <taxon>Agaricomycetes</taxon>
        <taxon>Russulales</taxon>
        <taxon>Russulaceae</taxon>
        <taxon>Lactarius</taxon>
    </lineage>
</organism>
<dbReference type="EMBL" id="JAKELL010000024">
    <property type="protein sequence ID" value="KAH8992028.1"/>
    <property type="molecule type" value="Genomic_DNA"/>
</dbReference>
<proteinExistence type="predicted"/>
<accession>A0AAD4Q892</accession>
<sequence length="101" mass="10970">MPAVSLVSKYHVSLLFVTQFVTTSPVTHLVDKAIGLSKIHRLGSQEDLSRGHAQSHPTHIYLISCDPSTPSDDSHLVSPAAIIPHVKYSSLRIPNTSCTNI</sequence>